<evidence type="ECO:0000313" key="12">
    <source>
        <dbReference type="Proteomes" id="UP000504606"/>
    </source>
</evidence>
<evidence type="ECO:0000256" key="5">
    <source>
        <dbReference type="ARBA" id="ARBA00022777"/>
    </source>
</evidence>
<dbReference type="PROSITE" id="PS00108">
    <property type="entry name" value="PROTEIN_KINASE_ST"/>
    <property type="match status" value="1"/>
</dbReference>
<dbReference type="AlphaFoldDB" id="A0A6J1STN9"/>
<gene>
    <name evidence="13 14" type="primary">LOC113210744</name>
</gene>
<dbReference type="InterPro" id="IPR017441">
    <property type="entry name" value="Protein_kinase_ATP_BS"/>
</dbReference>
<proteinExistence type="inferred from homology"/>
<dbReference type="OrthoDB" id="4062651at2759"/>
<evidence type="ECO:0000256" key="10">
    <source>
        <dbReference type="RuleBase" id="RU000304"/>
    </source>
</evidence>
<evidence type="ECO:0000256" key="4">
    <source>
        <dbReference type="ARBA" id="ARBA00022741"/>
    </source>
</evidence>
<dbReference type="PANTHER" id="PTHR44329">
    <property type="entry name" value="SERINE/THREONINE-PROTEIN KINASE TNNI3K-RELATED"/>
    <property type="match status" value="1"/>
</dbReference>
<evidence type="ECO:0000313" key="14">
    <source>
        <dbReference type="RefSeq" id="XP_052122225.1"/>
    </source>
</evidence>
<keyword evidence="6 9" id="KW-0067">ATP-binding</keyword>
<reference evidence="13 14" key="1">
    <citation type="submission" date="2025-04" db="UniProtKB">
        <authorList>
            <consortium name="RefSeq"/>
        </authorList>
    </citation>
    <scope>IDENTIFICATION</scope>
    <source>
        <tissue evidence="13 14">Whole organism</tissue>
    </source>
</reference>
<evidence type="ECO:0000256" key="7">
    <source>
        <dbReference type="ARBA" id="ARBA00047899"/>
    </source>
</evidence>
<dbReference type="Gene3D" id="1.10.510.10">
    <property type="entry name" value="Transferase(Phosphotransferase) domain 1"/>
    <property type="match status" value="1"/>
</dbReference>
<dbReference type="PANTHER" id="PTHR44329:SF285">
    <property type="entry name" value="V-MOS MOLONEY MURINE SARCOMA VIRAL ONCO HOMOLOG"/>
    <property type="match status" value="1"/>
</dbReference>
<dbReference type="Gene3D" id="3.30.200.20">
    <property type="entry name" value="Phosphorylase Kinase, domain 1"/>
    <property type="match status" value="1"/>
</dbReference>
<comment type="catalytic activity">
    <reaction evidence="8">
        <text>L-seryl-[protein] + ATP = O-phospho-L-seryl-[protein] + ADP + H(+)</text>
        <dbReference type="Rhea" id="RHEA:17989"/>
        <dbReference type="Rhea" id="RHEA-COMP:9863"/>
        <dbReference type="Rhea" id="RHEA-COMP:11604"/>
        <dbReference type="ChEBI" id="CHEBI:15378"/>
        <dbReference type="ChEBI" id="CHEBI:29999"/>
        <dbReference type="ChEBI" id="CHEBI:30616"/>
        <dbReference type="ChEBI" id="CHEBI:83421"/>
        <dbReference type="ChEBI" id="CHEBI:456216"/>
        <dbReference type="EC" id="2.7.11.1"/>
    </reaction>
</comment>
<keyword evidence="12" id="KW-1185">Reference proteome</keyword>
<dbReference type="InterPro" id="IPR011009">
    <property type="entry name" value="Kinase-like_dom_sf"/>
</dbReference>
<dbReference type="PROSITE" id="PS00107">
    <property type="entry name" value="PROTEIN_KINASE_ATP"/>
    <property type="match status" value="1"/>
</dbReference>
<sequence>MASASISMRKVVSPRNIASASAFVSPSPTVNNSLGVVLRRAQGGSRSPQSLSLKSSPSLSPYVARVLTPSSQAKSPLAESTSNITKKFKSVRKLPWSDGGEASLGVHTFAQSVGRHVDVLESIDECRRTCLSFDTPDRTDSLIRYKQKNCGIFLLGKGSFGTVVEALYKGKTVAVKIVEPNTGSMRQIRNEMNCLNLHHPNIVSMLKVVLPDNDIAGVVIMERVCGCTLQKLLDHDFLKDQLSKRRSYSVQLSSALKYCHEHGVLHLDIKPQNVIVENFMDNCKLCDFGCSSLIGAERQYLQGTVGYAAPEVLQGIKPTAAADVYSLGITMWQLISGTSPYKGHREHTVIYKVVTDEYRPELPPASCPEDERFLSLIQRCWSQQPQCRPTVQQVLEELEQIQCS</sequence>
<evidence type="ECO:0000256" key="2">
    <source>
        <dbReference type="ARBA" id="ARBA00022527"/>
    </source>
</evidence>
<evidence type="ECO:0000256" key="8">
    <source>
        <dbReference type="ARBA" id="ARBA00048679"/>
    </source>
</evidence>
<dbReference type="GO" id="GO:0004674">
    <property type="term" value="F:protein serine/threonine kinase activity"/>
    <property type="evidence" value="ECO:0007669"/>
    <property type="project" value="UniProtKB-KW"/>
</dbReference>
<accession>A0A6J1STN9</accession>
<name>A0A6J1STN9_FRAOC</name>
<dbReference type="RefSeq" id="XP_026284644.1">
    <property type="nucleotide sequence ID" value="XM_026428859.2"/>
</dbReference>
<keyword evidence="3" id="KW-0808">Transferase</keyword>
<comment type="catalytic activity">
    <reaction evidence="7">
        <text>L-threonyl-[protein] + ATP = O-phospho-L-threonyl-[protein] + ADP + H(+)</text>
        <dbReference type="Rhea" id="RHEA:46608"/>
        <dbReference type="Rhea" id="RHEA-COMP:11060"/>
        <dbReference type="Rhea" id="RHEA-COMP:11605"/>
        <dbReference type="ChEBI" id="CHEBI:15378"/>
        <dbReference type="ChEBI" id="CHEBI:30013"/>
        <dbReference type="ChEBI" id="CHEBI:30616"/>
        <dbReference type="ChEBI" id="CHEBI:61977"/>
        <dbReference type="ChEBI" id="CHEBI:456216"/>
        <dbReference type="EC" id="2.7.11.1"/>
    </reaction>
</comment>
<dbReference type="KEGG" id="foc:113210744"/>
<feature type="domain" description="Protein kinase" evidence="11">
    <location>
        <begin position="149"/>
        <end position="401"/>
    </location>
</feature>
<dbReference type="GO" id="GO:0005524">
    <property type="term" value="F:ATP binding"/>
    <property type="evidence" value="ECO:0007669"/>
    <property type="project" value="UniProtKB-UniRule"/>
</dbReference>
<dbReference type="GeneID" id="113210744"/>
<evidence type="ECO:0000256" key="3">
    <source>
        <dbReference type="ARBA" id="ARBA00022679"/>
    </source>
</evidence>
<keyword evidence="5 13" id="KW-0418">Kinase</keyword>
<organism evidence="12 13">
    <name type="scientific">Frankliniella occidentalis</name>
    <name type="common">Western flower thrips</name>
    <name type="synonym">Euthrips occidentalis</name>
    <dbReference type="NCBI Taxonomy" id="133901"/>
    <lineage>
        <taxon>Eukaryota</taxon>
        <taxon>Metazoa</taxon>
        <taxon>Ecdysozoa</taxon>
        <taxon>Arthropoda</taxon>
        <taxon>Hexapoda</taxon>
        <taxon>Insecta</taxon>
        <taxon>Pterygota</taxon>
        <taxon>Neoptera</taxon>
        <taxon>Paraneoptera</taxon>
        <taxon>Thysanoptera</taxon>
        <taxon>Terebrantia</taxon>
        <taxon>Thripoidea</taxon>
        <taxon>Thripidae</taxon>
        <taxon>Frankliniella</taxon>
    </lineage>
</organism>
<dbReference type="Proteomes" id="UP000504606">
    <property type="component" value="Unplaced"/>
</dbReference>
<dbReference type="InterPro" id="IPR051681">
    <property type="entry name" value="Ser/Thr_Kinases-Pseudokinases"/>
</dbReference>
<dbReference type="RefSeq" id="XP_052122225.1">
    <property type="nucleotide sequence ID" value="XM_052266265.1"/>
</dbReference>
<dbReference type="SMART" id="SM00220">
    <property type="entry name" value="S_TKc"/>
    <property type="match status" value="1"/>
</dbReference>
<dbReference type="Pfam" id="PF00069">
    <property type="entry name" value="Pkinase"/>
    <property type="match status" value="1"/>
</dbReference>
<dbReference type="EC" id="2.7.11.1" evidence="1"/>
<evidence type="ECO:0000256" key="6">
    <source>
        <dbReference type="ARBA" id="ARBA00022840"/>
    </source>
</evidence>
<dbReference type="InterPro" id="IPR008271">
    <property type="entry name" value="Ser/Thr_kinase_AS"/>
</dbReference>
<evidence type="ECO:0000256" key="9">
    <source>
        <dbReference type="PROSITE-ProRule" id="PRU10141"/>
    </source>
</evidence>
<evidence type="ECO:0000259" key="11">
    <source>
        <dbReference type="PROSITE" id="PS50011"/>
    </source>
</evidence>
<comment type="similarity">
    <text evidence="10">Belongs to the protein kinase superfamily.</text>
</comment>
<protein>
    <recommendedName>
        <fullName evidence="1">non-specific serine/threonine protein kinase</fullName>
        <ecNumber evidence="1">2.7.11.1</ecNumber>
    </recommendedName>
</protein>
<dbReference type="CTD" id="4342"/>
<feature type="binding site" evidence="9">
    <location>
        <position position="176"/>
    </location>
    <ligand>
        <name>ATP</name>
        <dbReference type="ChEBI" id="CHEBI:30616"/>
    </ligand>
</feature>
<evidence type="ECO:0000256" key="1">
    <source>
        <dbReference type="ARBA" id="ARBA00012513"/>
    </source>
</evidence>
<evidence type="ECO:0000313" key="13">
    <source>
        <dbReference type="RefSeq" id="XP_026284644.1"/>
    </source>
</evidence>
<dbReference type="InterPro" id="IPR000719">
    <property type="entry name" value="Prot_kinase_dom"/>
</dbReference>
<keyword evidence="4 9" id="KW-0547">Nucleotide-binding</keyword>
<dbReference type="SUPFAM" id="SSF56112">
    <property type="entry name" value="Protein kinase-like (PK-like)"/>
    <property type="match status" value="1"/>
</dbReference>
<dbReference type="PROSITE" id="PS50011">
    <property type="entry name" value="PROTEIN_KINASE_DOM"/>
    <property type="match status" value="1"/>
</dbReference>
<keyword evidence="2 10" id="KW-0723">Serine/threonine-protein kinase</keyword>